<proteinExistence type="predicted"/>
<dbReference type="AlphaFoldDB" id="F8FMA0"/>
<dbReference type="HOGENOM" id="CLU_3346704_0_0_9"/>
<feature type="region of interest" description="Disordered" evidence="1">
    <location>
        <begin position="1"/>
        <end position="37"/>
    </location>
</feature>
<dbReference type="Proteomes" id="UP000006620">
    <property type="component" value="Chromosome"/>
</dbReference>
<dbReference type="EMBL" id="CP002869">
    <property type="protein sequence ID" value="AEI38908.1"/>
    <property type="molecule type" value="Genomic_DNA"/>
</dbReference>
<reference evidence="2 3" key="2">
    <citation type="journal article" date="2013" name="Genome Announc.">
        <title>Genome Sequence of Growth-Improving Paenibacillus mucilaginosus Strain KNP414.</title>
        <authorList>
            <person name="Lu J.J."/>
            <person name="Wang J.F."/>
            <person name="Hu X.F."/>
        </authorList>
    </citation>
    <scope>NUCLEOTIDE SEQUENCE [LARGE SCALE GENOMIC DNA]</scope>
    <source>
        <strain evidence="2 3">KNP414</strain>
    </source>
</reference>
<evidence type="ECO:0000313" key="2">
    <source>
        <dbReference type="EMBL" id="AEI38908.1"/>
    </source>
</evidence>
<feature type="compositionally biased region" description="Basic and acidic residues" evidence="1">
    <location>
        <begin position="8"/>
        <end position="17"/>
    </location>
</feature>
<dbReference type="KEGG" id="pms:KNP414_00283"/>
<gene>
    <name evidence="2" type="ordered locus">KNP414_00283</name>
</gene>
<organism evidence="2 3">
    <name type="scientific">Paenibacillus mucilaginosus (strain KNP414)</name>
    <dbReference type="NCBI Taxonomy" id="1036673"/>
    <lineage>
        <taxon>Bacteria</taxon>
        <taxon>Bacillati</taxon>
        <taxon>Bacillota</taxon>
        <taxon>Bacilli</taxon>
        <taxon>Bacillales</taxon>
        <taxon>Paenibacillaceae</taxon>
        <taxon>Paenibacillus</taxon>
    </lineage>
</organism>
<evidence type="ECO:0000256" key="1">
    <source>
        <dbReference type="SAM" id="MobiDB-lite"/>
    </source>
</evidence>
<name>F8FMA0_PAEMK</name>
<accession>F8FMA0</accession>
<evidence type="ECO:0000313" key="3">
    <source>
        <dbReference type="Proteomes" id="UP000006620"/>
    </source>
</evidence>
<reference evidence="3" key="1">
    <citation type="submission" date="2011-06" db="EMBL/GenBank/DDBJ databases">
        <title>Complete genome sequence of Paenibacillus mucilaginosus KNP414.</title>
        <authorList>
            <person name="Wang J."/>
            <person name="Hu S."/>
            <person name="Hu X."/>
            <person name="Zhang B."/>
            <person name="Dong D."/>
            <person name="Zhang S."/>
            <person name="Zhao K."/>
            <person name="Wu D."/>
        </authorList>
    </citation>
    <scope>NUCLEOTIDE SEQUENCE [LARGE SCALE GENOMIC DNA]</scope>
    <source>
        <strain evidence="3">KNP414</strain>
    </source>
</reference>
<sequence>MQSGAGRRIYEKGRDGAVRQALIPGGSPMTAGLGEPG</sequence>
<protein>
    <submittedName>
        <fullName evidence="2">Uncharacterized protein</fullName>
    </submittedName>
</protein>